<dbReference type="InterPro" id="IPR001818">
    <property type="entry name" value="Pept_M10_metallopeptidase"/>
</dbReference>
<gene>
    <name evidence="6" type="ORF">BKA03_001900</name>
</gene>
<organism evidence="6 7">
    <name type="scientific">Demequina lutea</name>
    <dbReference type="NCBI Taxonomy" id="431489"/>
    <lineage>
        <taxon>Bacteria</taxon>
        <taxon>Bacillati</taxon>
        <taxon>Actinomycetota</taxon>
        <taxon>Actinomycetes</taxon>
        <taxon>Micrococcales</taxon>
        <taxon>Demequinaceae</taxon>
        <taxon>Demequina</taxon>
    </lineage>
</organism>
<dbReference type="Gene3D" id="3.40.390.10">
    <property type="entry name" value="Collagenase (Catalytic Domain)"/>
    <property type="match status" value="1"/>
</dbReference>
<dbReference type="AlphaFoldDB" id="A0A7Y9ZAT5"/>
<dbReference type="GO" id="GO:0006508">
    <property type="term" value="P:proteolysis"/>
    <property type="evidence" value="ECO:0007669"/>
    <property type="project" value="UniProtKB-KW"/>
</dbReference>
<evidence type="ECO:0000256" key="2">
    <source>
        <dbReference type="ARBA" id="ARBA00022723"/>
    </source>
</evidence>
<evidence type="ECO:0000313" key="7">
    <source>
        <dbReference type="Proteomes" id="UP000547973"/>
    </source>
</evidence>
<dbReference type="Pfam" id="PF00413">
    <property type="entry name" value="Peptidase_M10"/>
    <property type="match status" value="1"/>
</dbReference>
<dbReference type="SUPFAM" id="SSF55486">
    <property type="entry name" value="Metalloproteases ('zincins'), catalytic domain"/>
    <property type="match status" value="1"/>
</dbReference>
<accession>A0A7Y9ZAT5</accession>
<keyword evidence="1" id="KW-0645">Protease</keyword>
<evidence type="ECO:0000259" key="5">
    <source>
        <dbReference type="Pfam" id="PF00413"/>
    </source>
</evidence>
<dbReference type="RefSeq" id="WP_062076107.1">
    <property type="nucleotide sequence ID" value="NZ_BBRC01000017.1"/>
</dbReference>
<dbReference type="OrthoDB" id="4297752at2"/>
<keyword evidence="3" id="KW-0378">Hydrolase</keyword>
<dbReference type="GO" id="GO:0008270">
    <property type="term" value="F:zinc ion binding"/>
    <property type="evidence" value="ECO:0007669"/>
    <property type="project" value="InterPro"/>
</dbReference>
<dbReference type="InterPro" id="IPR024079">
    <property type="entry name" value="MetalloPept_cat_dom_sf"/>
</dbReference>
<name>A0A7Y9ZAT5_9MICO</name>
<proteinExistence type="predicted"/>
<evidence type="ECO:0000256" key="3">
    <source>
        <dbReference type="ARBA" id="ARBA00022801"/>
    </source>
</evidence>
<dbReference type="EMBL" id="JACBZO010000001">
    <property type="protein sequence ID" value="NYI41781.1"/>
    <property type="molecule type" value="Genomic_DNA"/>
</dbReference>
<dbReference type="Proteomes" id="UP000547973">
    <property type="component" value="Unassembled WGS sequence"/>
</dbReference>
<reference evidence="6 7" key="1">
    <citation type="submission" date="2020-07" db="EMBL/GenBank/DDBJ databases">
        <title>Sequencing the genomes of 1000 actinobacteria strains.</title>
        <authorList>
            <person name="Klenk H.-P."/>
        </authorList>
    </citation>
    <scope>NUCLEOTIDE SEQUENCE [LARGE SCALE GENOMIC DNA]</scope>
    <source>
        <strain evidence="6 7">DSM 19970</strain>
    </source>
</reference>
<keyword evidence="4" id="KW-0862">Zinc</keyword>
<dbReference type="GO" id="GO:0031012">
    <property type="term" value="C:extracellular matrix"/>
    <property type="evidence" value="ECO:0007669"/>
    <property type="project" value="InterPro"/>
</dbReference>
<feature type="domain" description="Peptidase M10 metallopeptidase" evidence="5">
    <location>
        <begin position="191"/>
        <end position="242"/>
    </location>
</feature>
<keyword evidence="7" id="KW-1185">Reference proteome</keyword>
<dbReference type="GO" id="GO:0004222">
    <property type="term" value="F:metalloendopeptidase activity"/>
    <property type="evidence" value="ECO:0007669"/>
    <property type="project" value="InterPro"/>
</dbReference>
<evidence type="ECO:0000256" key="4">
    <source>
        <dbReference type="ARBA" id="ARBA00022833"/>
    </source>
</evidence>
<evidence type="ECO:0000313" key="6">
    <source>
        <dbReference type="EMBL" id="NYI41781.1"/>
    </source>
</evidence>
<comment type="caution">
    <text evidence="6">The sequence shown here is derived from an EMBL/GenBank/DDBJ whole genome shotgun (WGS) entry which is preliminary data.</text>
</comment>
<protein>
    <recommendedName>
        <fullName evidence="5">Peptidase M10 metallopeptidase domain-containing protein</fullName>
    </recommendedName>
</protein>
<keyword evidence="2" id="KW-0479">Metal-binding</keyword>
<sequence>MNTLGRTLMVATVAIVCGFAGAYAYNSGAIDPSHFGQPRNAVDVNGKLVSLPLPGPHPQRLAPVVVTDAVGEFTFESEGADGPVLRDPCLAIHWELSAAGMPAGAEPLAQEAVANVAAHAGLVFIFDGYTSDQAAFDGPLLVRGDGWQYAPMVIGWGTAAQSSDLGSDTAGVGGARVTPGAYEEREFLWSGTVIIDTSNIRDIVTSPAEQARIRAVIMHELGHVVGLNHAADPHELMYPTATYVIDWGPGDLEGLAAAGAGPCEVSK</sequence>
<evidence type="ECO:0000256" key="1">
    <source>
        <dbReference type="ARBA" id="ARBA00022670"/>
    </source>
</evidence>